<feature type="transmembrane region" description="Helical" evidence="1">
    <location>
        <begin position="12"/>
        <end position="35"/>
    </location>
</feature>
<organism evidence="3 4">
    <name type="scientific">Victivallis lenta</name>
    <dbReference type="NCBI Taxonomy" id="2606640"/>
    <lineage>
        <taxon>Bacteria</taxon>
        <taxon>Pseudomonadati</taxon>
        <taxon>Lentisphaerota</taxon>
        <taxon>Lentisphaeria</taxon>
        <taxon>Victivallales</taxon>
        <taxon>Victivallaceae</taxon>
        <taxon>Victivallis</taxon>
    </lineage>
</organism>
<dbReference type="SUPFAM" id="SSF54523">
    <property type="entry name" value="Pili subunits"/>
    <property type="match status" value="1"/>
</dbReference>
<dbReference type="Gene3D" id="3.30.700.10">
    <property type="entry name" value="Glycoprotein, Type 4 Pilin"/>
    <property type="match status" value="1"/>
</dbReference>
<keyword evidence="1" id="KW-0812">Transmembrane</keyword>
<proteinExistence type="predicted"/>
<dbReference type="PANTHER" id="PTHR30093:SF2">
    <property type="entry name" value="TYPE II SECRETION SYSTEM PROTEIN H"/>
    <property type="match status" value="1"/>
</dbReference>
<gene>
    <name evidence="3" type="ORF">FYJ85_05510</name>
</gene>
<evidence type="ECO:0000256" key="1">
    <source>
        <dbReference type="SAM" id="Phobius"/>
    </source>
</evidence>
<evidence type="ECO:0000259" key="2">
    <source>
        <dbReference type="Pfam" id="PF07596"/>
    </source>
</evidence>
<keyword evidence="4" id="KW-1185">Reference proteome</keyword>
<evidence type="ECO:0000313" key="3">
    <source>
        <dbReference type="EMBL" id="MST96502.1"/>
    </source>
</evidence>
<protein>
    <submittedName>
        <fullName evidence="3">Type II secretion system protein</fullName>
    </submittedName>
</protein>
<dbReference type="Pfam" id="PF07596">
    <property type="entry name" value="SBP_bac_10"/>
    <property type="match status" value="1"/>
</dbReference>
<keyword evidence="1" id="KW-0472">Membrane</keyword>
<keyword evidence="1" id="KW-1133">Transmembrane helix</keyword>
<dbReference type="PANTHER" id="PTHR30093">
    <property type="entry name" value="GENERAL SECRETION PATHWAY PROTEIN G"/>
    <property type="match status" value="1"/>
</dbReference>
<comment type="caution">
    <text evidence="3">The sequence shown here is derived from an EMBL/GenBank/DDBJ whole genome shotgun (WGS) entry which is preliminary data.</text>
</comment>
<dbReference type="AlphaFoldDB" id="A0A844G0P3"/>
<reference evidence="3 4" key="1">
    <citation type="submission" date="2019-08" db="EMBL/GenBank/DDBJ databases">
        <title>In-depth cultivation of the pig gut microbiome towards novel bacterial diversity and tailored functional studies.</title>
        <authorList>
            <person name="Wylensek D."/>
            <person name="Hitch T.C.A."/>
            <person name="Clavel T."/>
        </authorList>
    </citation>
    <scope>NUCLEOTIDE SEQUENCE [LARGE SCALE GENOMIC DNA]</scope>
    <source>
        <strain evidence="3 4">BBE-744-WT-12</strain>
    </source>
</reference>
<dbReference type="EMBL" id="VUNS01000004">
    <property type="protein sequence ID" value="MST96502.1"/>
    <property type="molecule type" value="Genomic_DNA"/>
</dbReference>
<dbReference type="InterPro" id="IPR011453">
    <property type="entry name" value="DUF1559"/>
</dbReference>
<feature type="domain" description="DUF1559" evidence="2">
    <location>
        <begin position="37"/>
        <end position="81"/>
    </location>
</feature>
<sequence length="231" mass="25509">MRNIVHIMRFRFTLIELLVVIAIIAILASMLLPALNQARERARATSCQNNLRQLGLQIQLYADSNRDRLPEADAKSSGVSWEHRLVNSMVQYSGKVTKLFKCPSDTIPRTAAALAVNNNPKSYRCNGYLWGNADGSCIEGAYLRTRNRPSQLISLVCQPHEGMVFYSGTAAFQYGFSMPSATSSGQWTHGSKGTYLFLGGNVGNVSFNSATVSDSTLSKRHWRANKAESEP</sequence>
<evidence type="ECO:0000313" key="4">
    <source>
        <dbReference type="Proteomes" id="UP000435649"/>
    </source>
</evidence>
<accession>A0A844G0P3</accession>
<dbReference type="InterPro" id="IPR045584">
    <property type="entry name" value="Pilin-like"/>
</dbReference>
<dbReference type="NCBIfam" id="TIGR02532">
    <property type="entry name" value="IV_pilin_GFxxxE"/>
    <property type="match status" value="1"/>
</dbReference>
<dbReference type="InterPro" id="IPR012902">
    <property type="entry name" value="N_methyl_site"/>
</dbReference>
<name>A0A844G0P3_9BACT</name>
<dbReference type="Proteomes" id="UP000435649">
    <property type="component" value="Unassembled WGS sequence"/>
</dbReference>
<dbReference type="RefSeq" id="WP_106054558.1">
    <property type="nucleotide sequence ID" value="NZ_VUNS01000004.1"/>
</dbReference>